<protein>
    <recommendedName>
        <fullName evidence="3">Altered inheritance of mitochondria protein 9, mitochondrial</fullName>
    </recommendedName>
    <alternativeName>
        <fullName evidence="6">Found in mitochondrial proteome protein 29</fullName>
    </alternativeName>
</protein>
<dbReference type="InterPro" id="IPR051035">
    <property type="entry name" value="Mito_inheritance_9"/>
</dbReference>
<evidence type="ECO:0000256" key="6">
    <source>
        <dbReference type="ARBA" id="ARBA00031849"/>
    </source>
</evidence>
<dbReference type="Proteomes" id="UP000248961">
    <property type="component" value="Unassembled WGS sequence"/>
</dbReference>
<organism evidence="8 9">
    <name type="scientific">Aspergillus homomorphus (strain CBS 101889)</name>
    <dbReference type="NCBI Taxonomy" id="1450537"/>
    <lineage>
        <taxon>Eukaryota</taxon>
        <taxon>Fungi</taxon>
        <taxon>Dikarya</taxon>
        <taxon>Ascomycota</taxon>
        <taxon>Pezizomycotina</taxon>
        <taxon>Eurotiomycetes</taxon>
        <taxon>Eurotiomycetidae</taxon>
        <taxon>Eurotiales</taxon>
        <taxon>Aspergillaceae</taxon>
        <taxon>Aspergillus</taxon>
        <taxon>Aspergillus subgen. Circumdati</taxon>
    </lineage>
</organism>
<proteinExistence type="inferred from homology"/>
<dbReference type="PANTHER" id="PTHR36091">
    <property type="entry name" value="ALTERED INHERITANCE OF MITOCHONDRIA PROTEIN 9, MITOCHONDRIAL"/>
    <property type="match status" value="1"/>
</dbReference>
<dbReference type="Gene3D" id="3.30.200.20">
    <property type="entry name" value="Phosphorylase Kinase, domain 1"/>
    <property type="match status" value="1"/>
</dbReference>
<evidence type="ECO:0000256" key="4">
    <source>
        <dbReference type="ARBA" id="ARBA00022946"/>
    </source>
</evidence>
<dbReference type="RefSeq" id="XP_025550636.1">
    <property type="nucleotide sequence ID" value="XM_025700634.1"/>
</dbReference>
<dbReference type="AlphaFoldDB" id="A0A395HU71"/>
<name>A0A395HU71_ASPHC</name>
<dbReference type="PANTHER" id="PTHR36091:SF1">
    <property type="entry name" value="ALTERED INHERITANCE OF MITOCHONDRIA PROTEIN 9, MITOCHONDRIAL"/>
    <property type="match status" value="1"/>
</dbReference>
<keyword evidence="5" id="KW-0496">Mitochondrion</keyword>
<evidence type="ECO:0000256" key="1">
    <source>
        <dbReference type="ARBA" id="ARBA00004173"/>
    </source>
</evidence>
<evidence type="ECO:0000256" key="3">
    <source>
        <dbReference type="ARBA" id="ARBA00016197"/>
    </source>
</evidence>
<reference evidence="8 9" key="1">
    <citation type="submission" date="2018-02" db="EMBL/GenBank/DDBJ databases">
        <title>The genomes of Aspergillus section Nigri reveals drivers in fungal speciation.</title>
        <authorList>
            <consortium name="DOE Joint Genome Institute"/>
            <person name="Vesth T.C."/>
            <person name="Nybo J."/>
            <person name="Theobald S."/>
            <person name="Brandl J."/>
            <person name="Frisvad J.C."/>
            <person name="Nielsen K.F."/>
            <person name="Lyhne E.K."/>
            <person name="Kogle M.E."/>
            <person name="Kuo A."/>
            <person name="Riley R."/>
            <person name="Clum A."/>
            <person name="Nolan M."/>
            <person name="Lipzen A."/>
            <person name="Salamov A."/>
            <person name="Henrissat B."/>
            <person name="Wiebenga A."/>
            <person name="De vries R.P."/>
            <person name="Grigoriev I.V."/>
            <person name="Mortensen U.H."/>
            <person name="Andersen M.R."/>
            <person name="Baker S.E."/>
        </authorList>
    </citation>
    <scope>NUCLEOTIDE SEQUENCE [LARGE SCALE GENOMIC DNA]</scope>
    <source>
        <strain evidence="8 9">CBS 101889</strain>
    </source>
</reference>
<comment type="subcellular location">
    <subcellularLocation>
        <location evidence="1">Mitochondrion</location>
    </subcellularLocation>
</comment>
<evidence type="ECO:0000256" key="2">
    <source>
        <dbReference type="ARBA" id="ARBA00005543"/>
    </source>
</evidence>
<feature type="region of interest" description="Disordered" evidence="7">
    <location>
        <begin position="293"/>
        <end position="343"/>
    </location>
</feature>
<dbReference type="OrthoDB" id="2831558at2759"/>
<sequence>MNEDERLKERYVKFNPTELQRVAGQAMGEAHCPSIIKFAEGCFNKVFLLKANPGRESIARMPTPIAGAPHYTTASEVATIDFLRSVLNLPVPKVWAYSTSSTNPVGAEYMIMERVEGASLASRWLSLTTGEVKSVMTQIANRSFQAQRQCDILNNQDLVTCLSKEYPWSHDFCVTLRGKNICTGQTTTSKPEFLTSHLNHQPSFSFPSKQSTQSRTLSKDIQRCHYTKLAYTCGCTVNGIFHQCEARLGTIVKCSPMDKPHVVSVENYCCNHLVPPDAPVAYSVPSIILGGRRVRVDGDGGHGVKGEKDEVKDVENKGNGVKDEEKAEEDGKKDSAKDEDHED</sequence>
<accession>A0A395HU71</accession>
<dbReference type="EMBL" id="KZ824288">
    <property type="protein sequence ID" value="RAL11482.1"/>
    <property type="molecule type" value="Genomic_DNA"/>
</dbReference>
<dbReference type="CDD" id="cd05120">
    <property type="entry name" value="APH_ChoK_like"/>
    <property type="match status" value="1"/>
</dbReference>
<feature type="compositionally biased region" description="Basic and acidic residues" evidence="7">
    <location>
        <begin position="294"/>
        <end position="343"/>
    </location>
</feature>
<dbReference type="GeneID" id="37204923"/>
<dbReference type="VEuPathDB" id="FungiDB:BO97DRAFT_478507"/>
<comment type="similarity">
    <text evidence="2">Belongs to the AIM9 family.</text>
</comment>
<dbReference type="SUPFAM" id="SSF56112">
    <property type="entry name" value="Protein kinase-like (PK-like)"/>
    <property type="match status" value="1"/>
</dbReference>
<evidence type="ECO:0000256" key="7">
    <source>
        <dbReference type="SAM" id="MobiDB-lite"/>
    </source>
</evidence>
<keyword evidence="4" id="KW-0809">Transit peptide</keyword>
<dbReference type="GO" id="GO:0005739">
    <property type="term" value="C:mitochondrion"/>
    <property type="evidence" value="ECO:0007669"/>
    <property type="project" value="UniProtKB-SubCell"/>
</dbReference>
<evidence type="ECO:0000313" key="8">
    <source>
        <dbReference type="EMBL" id="RAL11482.1"/>
    </source>
</evidence>
<evidence type="ECO:0000256" key="5">
    <source>
        <dbReference type="ARBA" id="ARBA00023128"/>
    </source>
</evidence>
<keyword evidence="9" id="KW-1185">Reference proteome</keyword>
<dbReference type="InterPro" id="IPR011009">
    <property type="entry name" value="Kinase-like_dom_sf"/>
</dbReference>
<gene>
    <name evidence="8" type="ORF">BO97DRAFT_478507</name>
</gene>
<evidence type="ECO:0000313" key="9">
    <source>
        <dbReference type="Proteomes" id="UP000248961"/>
    </source>
</evidence>